<dbReference type="InterPro" id="IPR016024">
    <property type="entry name" value="ARM-type_fold"/>
</dbReference>
<dbReference type="InParanoid" id="A0A6P8J652"/>
<name>A0A6P8J652_ACTTE</name>
<feature type="region of interest" description="Disordered" evidence="1">
    <location>
        <begin position="1"/>
        <end position="32"/>
    </location>
</feature>
<sequence length="1109" mass="124860">MLPTSSEENMSHNTALDVKNYDDKGHEKPESVAKDAKVMEVWQHITDYTDLNACYSSPSQWNFRFLEITGQNCETHRNIEEICKRIPKLRIETKTRYVKPRVESKLRIDFKYKPPRKATKSLPKPHKEKIVSIKVLVPKPSDENLSRNCTCTCESPEEIGKRNDIRRSYEEQEEEDDDISFKELLDILFKYDKETHKNGSSNVICNLVKRFQGNSLLNEDEVKRVLKMLDSNNHIVQECLLILINKVTSTSTTAKLFLQNDVLNDLIYLMLMGSTDDVQLQAACCIAKLTEREEFSDLWMEAMAISGTEALFDVLSADEETVFESLRKAILDAVMNLAKNQKMAAMLINGFDLTKIIDLTRCKTDEGKVFGSPAIQKVAMGVLNSLLAHSYDIVEQFISKYSEAVDRVLDILQYSSCSQQQEAARFLSTLTLFPHGIDPVISHHATEHLLWAMTCSHCRFVRENTSKAFKNITQHSDKTKVLSALEQFSIAQIDQPYDSNRELDALRAQPTTTKIISDLQKHTSLSKLEKTMVDIFSVLSISFQTDSLHLCGTSRTFTNDSQGKDARNCQGISTKGVNEQYLSSLRVLVNILVAMATLICLKDRDESEKEIPCSLGNGANLSLAALFVQCGGLQFLNQLRFLTTKLQRVNPPSFHEIDPTTLPPKEIVSSIKNTRSELIFTASGQKRIPKNRYPDFGFHSAEIQFVGQAVEFLNLLVQVTTQDFDPVQEDLNVFIHNRSPPALSKRKHISFLSAALVVRSVIRVNGSISPRGGKEGNDNGNKKRIKRHSSRSLSSRTSHTTMERRSTTTSQVTKSSSSPSVLDPGTSSKNEMIHYVKQSLLAANVVSLLAVWVTCGVYDIQIGVIKVLRYLMHTYNPPKRVCNDQASHNQPQEAWATKTKKASKSTKPSQRSSLTQLNKPKNKSTQLSHLCVRHVIQYCGAYLLDLLEPPATRNLGRLSLMVIREAIVNGENDSRLNFVKLGCLSQVINYIRGTEDEPEIQSLGLVVLRSLVSNNQALKQLFLAHGGMSLVMALYEYKEGLVKEEAACTLKMFSRASADTGNKTKGPTAHSKKRSRTQTTNDDIWDHVTKKWEGQDKVAKVLTKFNVRY</sequence>
<reference evidence="3" key="1">
    <citation type="submission" date="2025-08" db="UniProtKB">
        <authorList>
            <consortium name="RefSeq"/>
        </authorList>
    </citation>
    <scope>IDENTIFICATION</scope>
    <source>
        <tissue evidence="3">Tentacle</tissue>
    </source>
</reference>
<feature type="compositionally biased region" description="Low complexity" evidence="1">
    <location>
        <begin position="807"/>
        <end position="826"/>
    </location>
</feature>
<feature type="compositionally biased region" description="Polar residues" evidence="1">
    <location>
        <begin position="1"/>
        <end position="14"/>
    </location>
</feature>
<gene>
    <name evidence="3" type="primary">LOC116308861</name>
</gene>
<evidence type="ECO:0000313" key="3">
    <source>
        <dbReference type="RefSeq" id="XP_031575224.1"/>
    </source>
</evidence>
<evidence type="ECO:0000256" key="1">
    <source>
        <dbReference type="SAM" id="MobiDB-lite"/>
    </source>
</evidence>
<dbReference type="SUPFAM" id="SSF48371">
    <property type="entry name" value="ARM repeat"/>
    <property type="match status" value="2"/>
</dbReference>
<dbReference type="RefSeq" id="XP_031575224.1">
    <property type="nucleotide sequence ID" value="XM_031719364.1"/>
</dbReference>
<feature type="compositionally biased region" description="Basic and acidic residues" evidence="1">
    <location>
        <begin position="19"/>
        <end position="32"/>
    </location>
</feature>
<feature type="region of interest" description="Disordered" evidence="1">
    <location>
        <begin position="882"/>
        <end position="921"/>
    </location>
</feature>
<protein>
    <submittedName>
        <fullName evidence="3">Uncharacterized protein LOC116308861</fullName>
    </submittedName>
</protein>
<feature type="region of interest" description="Disordered" evidence="1">
    <location>
        <begin position="1058"/>
        <end position="1082"/>
    </location>
</feature>
<dbReference type="KEGG" id="aten:116308861"/>
<dbReference type="Proteomes" id="UP000515163">
    <property type="component" value="Unplaced"/>
</dbReference>
<dbReference type="Gene3D" id="1.25.10.10">
    <property type="entry name" value="Leucine-rich Repeat Variant"/>
    <property type="match status" value="3"/>
</dbReference>
<proteinExistence type="predicted"/>
<evidence type="ECO:0000313" key="2">
    <source>
        <dbReference type="Proteomes" id="UP000515163"/>
    </source>
</evidence>
<accession>A0A6P8J652</accession>
<feature type="compositionally biased region" description="Basic and acidic residues" evidence="1">
    <location>
        <begin position="772"/>
        <end position="781"/>
    </location>
</feature>
<dbReference type="AlphaFoldDB" id="A0A6P8J652"/>
<dbReference type="GeneID" id="116308861"/>
<organism evidence="2 3">
    <name type="scientific">Actinia tenebrosa</name>
    <name type="common">Australian red waratah sea anemone</name>
    <dbReference type="NCBI Taxonomy" id="6105"/>
    <lineage>
        <taxon>Eukaryota</taxon>
        <taxon>Metazoa</taxon>
        <taxon>Cnidaria</taxon>
        <taxon>Anthozoa</taxon>
        <taxon>Hexacorallia</taxon>
        <taxon>Actiniaria</taxon>
        <taxon>Actiniidae</taxon>
        <taxon>Actinia</taxon>
    </lineage>
</organism>
<feature type="compositionally biased region" description="Polar residues" evidence="1">
    <location>
        <begin position="908"/>
        <end position="921"/>
    </location>
</feature>
<feature type="compositionally biased region" description="Low complexity" evidence="1">
    <location>
        <begin position="791"/>
        <end position="800"/>
    </location>
</feature>
<dbReference type="OrthoDB" id="5966909at2759"/>
<feature type="region of interest" description="Disordered" evidence="1">
    <location>
        <begin position="768"/>
        <end position="826"/>
    </location>
</feature>
<keyword evidence="2" id="KW-1185">Reference proteome</keyword>
<dbReference type="InterPro" id="IPR011989">
    <property type="entry name" value="ARM-like"/>
</dbReference>